<feature type="region of interest" description="Disordered" evidence="1">
    <location>
        <begin position="621"/>
        <end position="728"/>
    </location>
</feature>
<evidence type="ECO:0000256" key="2">
    <source>
        <dbReference type="SAM" id="SignalP"/>
    </source>
</evidence>
<feature type="compositionally biased region" description="Basic residues" evidence="1">
    <location>
        <begin position="243"/>
        <end position="256"/>
    </location>
</feature>
<name>A0A5C3NTC4_9APHY</name>
<dbReference type="AlphaFoldDB" id="A0A5C3NTC4"/>
<feature type="compositionally biased region" description="Low complexity" evidence="1">
    <location>
        <begin position="417"/>
        <end position="442"/>
    </location>
</feature>
<feature type="region of interest" description="Disordered" evidence="1">
    <location>
        <begin position="756"/>
        <end position="794"/>
    </location>
</feature>
<sequence>MVVLSSRFTVLAALSSIAAVTVLPPSVSAAALAIREPSEVQTPLAARHSRKDRNEGVIHAAASTSGDSVQDGRDGQDSPRSHGSSHDKKTSSAASKNTPTQGSQRQLKPLVPLPSSMDKHGHKKPSGSGEDGGAGGQQGSKEHEKEARDTWAVDPVTRMRSLWISSRSVSMRKANTLPPRVDRRHHHDHHDRIIAKGDNDSVHVQRSPDPHHHHDHDDHTDHDGHHDHHGEVVVNGDNDHINMHPRRYPPPHHRPEHHPLGAAVHRERAPTRRSPAPAPEPHRHHHLDDHHHREVDVSGDHARVDIHRRQARGRPPATVISGNGGKTYMVESGRYHSSDGPLDMSLHVKRDSQGSDVPGTIDVMSPSAGAPEGQKIASLVVGASPNGSTGSDNAAASSFVLNASDADHSPMYLVKLSPNATNSSTPSNSSSAGTANNSTAPSPYIPVLIKTDVFDADNAELQRYCATFNPRPSAPAAMTVEDCSSGDAQKSQIFAYEPSTGIVRPMWFDGEDDGGDSTTDSSDTSVDPADGGDAGRDPGVTGSNSTVADDGTVDPSTPAGDSDATVTSFAQEALDNDFGDATRRPSMRFPLPQTLTAEALDQAQNVTLRFTPVAPEVKLHESTVQDGDPSASATVTSPSASTSLMSSTTSDSSSSPTSSVTDSLPSPSGSTATSSGTSDIIIASATVSTENSTSTALDATVTPGSTTAPSAAATTSDPSSTTSADASDTFNGSDLIAAATPTASPALEVKVYNPYASDSSSDTATSSSSITNTSSLTATGSTASATDTSSLTATSSSVSATDPILIATGTSASVTDTGSLSATSSSPSATDTTLIATASSASATDTSSLTATSSSVSATDPILIATGTSASVTDTGSLSATSSSPSATDTSLGATSSSASASMTPVSTAPYKWMFKQRSLSDLD</sequence>
<feature type="region of interest" description="Disordered" evidence="1">
    <location>
        <begin position="872"/>
        <end position="905"/>
    </location>
</feature>
<feature type="compositionally biased region" description="Low complexity" evidence="1">
    <location>
        <begin position="516"/>
        <end position="531"/>
    </location>
</feature>
<feature type="compositionally biased region" description="Basic and acidic residues" evidence="1">
    <location>
        <begin position="70"/>
        <end position="90"/>
    </location>
</feature>
<feature type="compositionally biased region" description="Basic and acidic residues" evidence="1">
    <location>
        <begin position="286"/>
        <end position="296"/>
    </location>
</feature>
<reference evidence="3 4" key="1">
    <citation type="journal article" date="2019" name="Nat. Ecol. Evol.">
        <title>Megaphylogeny resolves global patterns of mushroom evolution.</title>
        <authorList>
            <person name="Varga T."/>
            <person name="Krizsan K."/>
            <person name="Foldi C."/>
            <person name="Dima B."/>
            <person name="Sanchez-Garcia M."/>
            <person name="Sanchez-Ramirez S."/>
            <person name="Szollosi G.J."/>
            <person name="Szarkandi J.G."/>
            <person name="Papp V."/>
            <person name="Albert L."/>
            <person name="Andreopoulos W."/>
            <person name="Angelini C."/>
            <person name="Antonin V."/>
            <person name="Barry K.W."/>
            <person name="Bougher N.L."/>
            <person name="Buchanan P."/>
            <person name="Buyck B."/>
            <person name="Bense V."/>
            <person name="Catcheside P."/>
            <person name="Chovatia M."/>
            <person name="Cooper J."/>
            <person name="Damon W."/>
            <person name="Desjardin D."/>
            <person name="Finy P."/>
            <person name="Geml J."/>
            <person name="Haridas S."/>
            <person name="Hughes K."/>
            <person name="Justo A."/>
            <person name="Karasinski D."/>
            <person name="Kautmanova I."/>
            <person name="Kiss B."/>
            <person name="Kocsube S."/>
            <person name="Kotiranta H."/>
            <person name="LaButti K.M."/>
            <person name="Lechner B.E."/>
            <person name="Liimatainen K."/>
            <person name="Lipzen A."/>
            <person name="Lukacs Z."/>
            <person name="Mihaltcheva S."/>
            <person name="Morgado L.N."/>
            <person name="Niskanen T."/>
            <person name="Noordeloos M.E."/>
            <person name="Ohm R.A."/>
            <person name="Ortiz-Santana B."/>
            <person name="Ovrebo C."/>
            <person name="Racz N."/>
            <person name="Riley R."/>
            <person name="Savchenko A."/>
            <person name="Shiryaev A."/>
            <person name="Soop K."/>
            <person name="Spirin V."/>
            <person name="Szebenyi C."/>
            <person name="Tomsovsky M."/>
            <person name="Tulloss R.E."/>
            <person name="Uehling J."/>
            <person name="Grigoriev I.V."/>
            <person name="Vagvolgyi C."/>
            <person name="Papp T."/>
            <person name="Martin F.M."/>
            <person name="Miettinen O."/>
            <person name="Hibbett D.S."/>
            <person name="Nagy L.G."/>
        </authorList>
    </citation>
    <scope>NUCLEOTIDE SEQUENCE [LARGE SCALE GENOMIC DNA]</scope>
    <source>
        <strain evidence="3 4">HHB13444</strain>
    </source>
</reference>
<feature type="compositionally biased region" description="Gly residues" evidence="1">
    <location>
        <begin position="129"/>
        <end position="138"/>
    </location>
</feature>
<feature type="compositionally biased region" description="Polar residues" evidence="1">
    <location>
        <begin position="687"/>
        <end position="697"/>
    </location>
</feature>
<feature type="region of interest" description="Disordered" evidence="1">
    <location>
        <begin position="502"/>
        <end position="563"/>
    </location>
</feature>
<gene>
    <name evidence="3" type="ORF">K466DRAFT_656459</name>
</gene>
<feature type="non-terminal residue" evidence="3">
    <location>
        <position position="924"/>
    </location>
</feature>
<evidence type="ECO:0000256" key="1">
    <source>
        <dbReference type="SAM" id="MobiDB-lite"/>
    </source>
</evidence>
<feature type="region of interest" description="Disordered" evidence="1">
    <location>
        <begin position="174"/>
        <end position="296"/>
    </location>
</feature>
<feature type="region of interest" description="Disordered" evidence="1">
    <location>
        <begin position="60"/>
        <end position="153"/>
    </location>
</feature>
<feature type="chain" id="PRO_5023101899" evidence="2">
    <location>
        <begin position="30"/>
        <end position="924"/>
    </location>
</feature>
<keyword evidence="4" id="KW-1185">Reference proteome</keyword>
<keyword evidence="2" id="KW-0732">Signal</keyword>
<dbReference type="Proteomes" id="UP000308197">
    <property type="component" value="Unassembled WGS sequence"/>
</dbReference>
<feature type="compositionally biased region" description="Low complexity" evidence="1">
    <location>
        <begin position="699"/>
        <end position="728"/>
    </location>
</feature>
<feature type="signal peptide" evidence="2">
    <location>
        <begin position="1"/>
        <end position="29"/>
    </location>
</feature>
<dbReference type="InParanoid" id="A0A5C3NTC4"/>
<feature type="compositionally biased region" description="Basic and acidic residues" evidence="1">
    <location>
        <begin position="190"/>
        <end position="242"/>
    </location>
</feature>
<feature type="compositionally biased region" description="Low complexity" evidence="1">
    <location>
        <begin position="873"/>
        <end position="905"/>
    </location>
</feature>
<organism evidence="3 4">
    <name type="scientific">Polyporus arcularius HHB13444</name>
    <dbReference type="NCBI Taxonomy" id="1314778"/>
    <lineage>
        <taxon>Eukaryota</taxon>
        <taxon>Fungi</taxon>
        <taxon>Dikarya</taxon>
        <taxon>Basidiomycota</taxon>
        <taxon>Agaricomycotina</taxon>
        <taxon>Agaricomycetes</taxon>
        <taxon>Polyporales</taxon>
        <taxon>Polyporaceae</taxon>
        <taxon>Polyporus</taxon>
    </lineage>
</organism>
<feature type="compositionally biased region" description="Low complexity" evidence="1">
    <location>
        <begin position="629"/>
        <end position="686"/>
    </location>
</feature>
<feature type="compositionally biased region" description="Basic and acidic residues" evidence="1">
    <location>
        <begin position="140"/>
        <end position="151"/>
    </location>
</feature>
<proteinExistence type="predicted"/>
<evidence type="ECO:0000313" key="4">
    <source>
        <dbReference type="Proteomes" id="UP000308197"/>
    </source>
</evidence>
<evidence type="ECO:0000313" key="3">
    <source>
        <dbReference type="EMBL" id="TFK80756.1"/>
    </source>
</evidence>
<dbReference type="STRING" id="1314778.A0A5C3NTC4"/>
<accession>A0A5C3NTC4</accession>
<dbReference type="EMBL" id="ML211713">
    <property type="protein sequence ID" value="TFK80756.1"/>
    <property type="molecule type" value="Genomic_DNA"/>
</dbReference>
<feature type="region of interest" description="Disordered" evidence="1">
    <location>
        <begin position="416"/>
        <end position="442"/>
    </location>
</feature>
<protein>
    <submittedName>
        <fullName evidence="3">Uncharacterized protein</fullName>
    </submittedName>
</protein>
<feature type="compositionally biased region" description="Polar residues" evidence="1">
    <location>
        <begin position="91"/>
        <end position="106"/>
    </location>
</feature>